<keyword evidence="2" id="KW-1185">Reference proteome</keyword>
<gene>
    <name evidence="1" type="ORF">PUN28_015515</name>
</gene>
<evidence type="ECO:0000313" key="1">
    <source>
        <dbReference type="EMBL" id="KAL0107013.1"/>
    </source>
</evidence>
<comment type="caution">
    <text evidence="1">The sequence shown here is derived from an EMBL/GenBank/DDBJ whole genome shotgun (WGS) entry which is preliminary data.</text>
</comment>
<protein>
    <submittedName>
        <fullName evidence="1">Uncharacterized protein</fullName>
    </submittedName>
</protein>
<dbReference type="EMBL" id="JADYXP020000017">
    <property type="protein sequence ID" value="KAL0107013.1"/>
    <property type="molecule type" value="Genomic_DNA"/>
</dbReference>
<accession>A0AAW2EUK4</accession>
<evidence type="ECO:0000313" key="2">
    <source>
        <dbReference type="Proteomes" id="UP001430953"/>
    </source>
</evidence>
<dbReference type="AlphaFoldDB" id="A0AAW2EUK4"/>
<dbReference type="Proteomes" id="UP001430953">
    <property type="component" value="Unassembled WGS sequence"/>
</dbReference>
<reference evidence="1 2" key="1">
    <citation type="submission" date="2023-03" db="EMBL/GenBank/DDBJ databases">
        <title>High recombination rates correlate with genetic variation in Cardiocondyla obscurior ants.</title>
        <authorList>
            <person name="Errbii M."/>
        </authorList>
    </citation>
    <scope>NUCLEOTIDE SEQUENCE [LARGE SCALE GENOMIC DNA]</scope>
    <source>
        <strain evidence="1">Alpha-2009</strain>
        <tissue evidence="1">Whole body</tissue>
    </source>
</reference>
<name>A0AAW2EUK4_9HYME</name>
<proteinExistence type="predicted"/>
<sequence length="82" mass="9624">MHRAIIQLREISENYISSSRRPPRAPPFSLFQYACDSCSLNHPWPTVSIGAFVDSSTLALSFRMLRYKKKREKKQIKIKRLK</sequence>
<organism evidence="1 2">
    <name type="scientific">Cardiocondyla obscurior</name>
    <dbReference type="NCBI Taxonomy" id="286306"/>
    <lineage>
        <taxon>Eukaryota</taxon>
        <taxon>Metazoa</taxon>
        <taxon>Ecdysozoa</taxon>
        <taxon>Arthropoda</taxon>
        <taxon>Hexapoda</taxon>
        <taxon>Insecta</taxon>
        <taxon>Pterygota</taxon>
        <taxon>Neoptera</taxon>
        <taxon>Endopterygota</taxon>
        <taxon>Hymenoptera</taxon>
        <taxon>Apocrita</taxon>
        <taxon>Aculeata</taxon>
        <taxon>Formicoidea</taxon>
        <taxon>Formicidae</taxon>
        <taxon>Myrmicinae</taxon>
        <taxon>Cardiocondyla</taxon>
    </lineage>
</organism>